<accession>A0ABN7T6A9</accession>
<organism evidence="2 3">
    <name type="scientific">Oikopleura dioica</name>
    <name type="common">Tunicate</name>
    <dbReference type="NCBI Taxonomy" id="34765"/>
    <lineage>
        <taxon>Eukaryota</taxon>
        <taxon>Metazoa</taxon>
        <taxon>Chordata</taxon>
        <taxon>Tunicata</taxon>
        <taxon>Appendicularia</taxon>
        <taxon>Copelata</taxon>
        <taxon>Oikopleuridae</taxon>
        <taxon>Oikopleura</taxon>
    </lineage>
</organism>
<dbReference type="PANTHER" id="PTHR12311:SF7">
    <property type="entry name" value="ACTIVATOR OF BASAL TRANSCRIPTION 1"/>
    <property type="match status" value="1"/>
</dbReference>
<dbReference type="InterPro" id="IPR039119">
    <property type="entry name" value="ABT1/Esf2"/>
</dbReference>
<dbReference type="SUPFAM" id="SSF54928">
    <property type="entry name" value="RNA-binding domain, RBD"/>
    <property type="match status" value="1"/>
</dbReference>
<gene>
    <name evidence="2" type="ORF">OKIOD_LOCUS13989</name>
</gene>
<dbReference type="Proteomes" id="UP001158576">
    <property type="component" value="Chromosome 2"/>
</dbReference>
<proteinExistence type="predicted"/>
<dbReference type="PANTHER" id="PTHR12311">
    <property type="entry name" value="ACTIVATOR OF BASAL TRANSCRIPTION 1"/>
    <property type="match status" value="1"/>
</dbReference>
<name>A0ABN7T6A9_OIKDI</name>
<feature type="compositionally biased region" description="Basic residues" evidence="1">
    <location>
        <begin position="75"/>
        <end position="84"/>
    </location>
</feature>
<reference evidence="2 3" key="1">
    <citation type="submission" date="2021-04" db="EMBL/GenBank/DDBJ databases">
        <authorList>
            <person name="Bliznina A."/>
        </authorList>
    </citation>
    <scope>NUCLEOTIDE SEQUENCE [LARGE SCALE GENOMIC DNA]</scope>
</reference>
<dbReference type="EMBL" id="OU015567">
    <property type="protein sequence ID" value="CAG5110871.1"/>
    <property type="molecule type" value="Genomic_DNA"/>
</dbReference>
<evidence type="ECO:0000313" key="2">
    <source>
        <dbReference type="EMBL" id="CAG5110871.1"/>
    </source>
</evidence>
<evidence type="ECO:0000313" key="3">
    <source>
        <dbReference type="Proteomes" id="UP001158576"/>
    </source>
</evidence>
<keyword evidence="3" id="KW-1185">Reference proteome</keyword>
<feature type="region of interest" description="Disordered" evidence="1">
    <location>
        <begin position="63"/>
        <end position="84"/>
    </location>
</feature>
<evidence type="ECO:0000256" key="1">
    <source>
        <dbReference type="SAM" id="MobiDB-lite"/>
    </source>
</evidence>
<sequence length="84" mass="9632">MAEIEKEVEEKEEPKVIPGVIYISTLPKGMGPVHLRQILSQFGEIDRIYCAANYQRKRALTDTKKTISKKAGSSSRKRNTQKRR</sequence>
<protein>
    <submittedName>
        <fullName evidence="2">Oidioi.mRNA.OKI2018_I69.chr2.g5224.t1.cds</fullName>
    </submittedName>
</protein>
<dbReference type="InterPro" id="IPR035979">
    <property type="entry name" value="RBD_domain_sf"/>
</dbReference>